<comment type="caution">
    <text evidence="4">The sequence shown here is derived from an EMBL/GenBank/DDBJ whole genome shotgun (WGS) entry which is preliminary data.</text>
</comment>
<evidence type="ECO:0000256" key="3">
    <source>
        <dbReference type="SAM" id="MobiDB-lite"/>
    </source>
</evidence>
<dbReference type="NCBIfam" id="NF008769">
    <property type="entry name" value="PRK11798.2-5"/>
    <property type="match status" value="1"/>
</dbReference>
<dbReference type="GO" id="GO:0005840">
    <property type="term" value="C:ribosome"/>
    <property type="evidence" value="ECO:0007669"/>
    <property type="project" value="TreeGrafter"/>
</dbReference>
<dbReference type="Pfam" id="PF04386">
    <property type="entry name" value="SspB"/>
    <property type="match status" value="1"/>
</dbReference>
<evidence type="ECO:0000313" key="4">
    <source>
        <dbReference type="EMBL" id="KXF80065.1"/>
    </source>
</evidence>
<dbReference type="Proteomes" id="UP000070529">
    <property type="component" value="Unassembled WGS sequence"/>
</dbReference>
<evidence type="ECO:0000256" key="1">
    <source>
        <dbReference type="ARBA" id="ARBA00061159"/>
    </source>
</evidence>
<evidence type="ECO:0000313" key="5">
    <source>
        <dbReference type="Proteomes" id="UP000070529"/>
    </source>
</evidence>
<feature type="region of interest" description="Disordered" evidence="3">
    <location>
        <begin position="133"/>
        <end position="158"/>
    </location>
</feature>
<dbReference type="STRING" id="294935.ATN88_13660"/>
<dbReference type="PANTHER" id="PTHR37486">
    <property type="entry name" value="STRINGENT STARVATION PROTEIN B"/>
    <property type="match status" value="1"/>
</dbReference>
<proteinExistence type="inferred from homology"/>
<name>A0A135I3Q9_9GAMM</name>
<dbReference type="OrthoDB" id="9797358at2"/>
<dbReference type="FunFam" id="2.30.30.220:FF:000001">
    <property type="entry name" value="ClpXP protease specificity-enhancing factor"/>
    <property type="match status" value="1"/>
</dbReference>
<dbReference type="RefSeq" id="WP_067419707.1">
    <property type="nucleotide sequence ID" value="NZ_LNTY01000058.1"/>
</dbReference>
<sequence length="158" mass="17824">MEDINLTPRRPYLLRAFYDWLLDNDLTPHLVVDATLPYVNVPFEYVQDGQIVLNIAPRAVGNLELANDEVRFNARFGGRPMTVTVPLYAVVAIYARENGAGTMFESEPAYEAELERIEESDDVTEPVLDTVEETIETEETPEETPARPKGRPTLTVVK</sequence>
<reference evidence="4 5" key="1">
    <citation type="submission" date="2015-11" db="EMBL/GenBank/DDBJ databases">
        <title>Genomic Taxonomy of the Vibrionaceae.</title>
        <authorList>
            <person name="Gomez-Gil B."/>
            <person name="Enciso-Ibarra J."/>
        </authorList>
    </citation>
    <scope>NUCLEOTIDE SEQUENCE [LARGE SCALE GENOMIC DNA]</scope>
    <source>
        <strain evidence="4 5">CAIM 912</strain>
    </source>
</reference>
<feature type="compositionally biased region" description="Acidic residues" evidence="3">
    <location>
        <begin position="133"/>
        <end position="142"/>
    </location>
</feature>
<organism evidence="4 5">
    <name type="scientific">Enterovibrio coralii</name>
    <dbReference type="NCBI Taxonomy" id="294935"/>
    <lineage>
        <taxon>Bacteria</taxon>
        <taxon>Pseudomonadati</taxon>
        <taxon>Pseudomonadota</taxon>
        <taxon>Gammaproteobacteria</taxon>
        <taxon>Vibrionales</taxon>
        <taxon>Vibrionaceae</taxon>
        <taxon>Enterovibrio</taxon>
    </lineage>
</organism>
<dbReference type="AlphaFoldDB" id="A0A135I3Q9"/>
<dbReference type="NCBIfam" id="NF008762">
    <property type="entry name" value="PRK11798.1-1"/>
    <property type="match status" value="1"/>
</dbReference>
<dbReference type="PIRSF" id="PIRSF005276">
    <property type="entry name" value="SspB"/>
    <property type="match status" value="1"/>
</dbReference>
<dbReference type="GO" id="GO:0045732">
    <property type="term" value="P:positive regulation of protein catabolic process"/>
    <property type="evidence" value="ECO:0007669"/>
    <property type="project" value="TreeGrafter"/>
</dbReference>
<protein>
    <recommendedName>
        <fullName evidence="2">Stringent starvation protein B</fullName>
    </recommendedName>
</protein>
<dbReference type="InterPro" id="IPR007481">
    <property type="entry name" value="SspB"/>
</dbReference>
<comment type="similarity">
    <text evidence="1">Belongs to the SspB family.</text>
</comment>
<dbReference type="Gene3D" id="2.30.30.220">
    <property type="entry name" value="SspB-like"/>
    <property type="match status" value="1"/>
</dbReference>
<evidence type="ECO:0000256" key="2">
    <source>
        <dbReference type="ARBA" id="ARBA00069299"/>
    </source>
</evidence>
<accession>A0A135I3Q9</accession>
<dbReference type="GO" id="GO:0005829">
    <property type="term" value="C:cytosol"/>
    <property type="evidence" value="ECO:0007669"/>
    <property type="project" value="TreeGrafter"/>
</dbReference>
<gene>
    <name evidence="4" type="ORF">ATN88_13660</name>
</gene>
<dbReference type="PANTHER" id="PTHR37486:SF1">
    <property type="entry name" value="STRINGENT STARVATION PROTEIN B"/>
    <property type="match status" value="1"/>
</dbReference>
<dbReference type="EMBL" id="LNTY01000058">
    <property type="protein sequence ID" value="KXF80065.1"/>
    <property type="molecule type" value="Genomic_DNA"/>
</dbReference>
<dbReference type="SUPFAM" id="SSF101738">
    <property type="entry name" value="SspB-like"/>
    <property type="match status" value="1"/>
</dbReference>
<dbReference type="NCBIfam" id="NF008763">
    <property type="entry name" value="PRK11798.1-2"/>
    <property type="match status" value="1"/>
</dbReference>
<dbReference type="InterPro" id="IPR036760">
    <property type="entry name" value="SspB-like_sf"/>
</dbReference>
<keyword evidence="5" id="KW-1185">Reference proteome</keyword>